<evidence type="ECO:0000313" key="3">
    <source>
        <dbReference type="EMBL" id="PJZ25066.1"/>
    </source>
</evidence>
<accession>A0A2M9XBN8</accession>
<dbReference type="InterPro" id="IPR038157">
    <property type="entry name" value="FeoA_core_dom"/>
</dbReference>
<dbReference type="GO" id="GO:0046914">
    <property type="term" value="F:transition metal ion binding"/>
    <property type="evidence" value="ECO:0007669"/>
    <property type="project" value="InterPro"/>
</dbReference>
<dbReference type="SUPFAM" id="SSF50037">
    <property type="entry name" value="C-terminal domain of transcriptional repressors"/>
    <property type="match status" value="1"/>
</dbReference>
<dbReference type="SMART" id="SM00899">
    <property type="entry name" value="FeoA"/>
    <property type="match status" value="1"/>
</dbReference>
<dbReference type="InterPro" id="IPR007167">
    <property type="entry name" value="Fe-transptr_FeoA-like"/>
</dbReference>
<feature type="domain" description="Ferrous iron transporter FeoA-like" evidence="2">
    <location>
        <begin position="3"/>
        <end position="76"/>
    </location>
</feature>
<name>A0A2M9XBN8_9LEPT</name>
<evidence type="ECO:0000256" key="1">
    <source>
        <dbReference type="ARBA" id="ARBA00023004"/>
    </source>
</evidence>
<dbReference type="AlphaFoldDB" id="A0A2M9XBN8"/>
<dbReference type="EMBL" id="NPDN01000006">
    <property type="protein sequence ID" value="PJZ25066.1"/>
    <property type="molecule type" value="Genomic_DNA"/>
</dbReference>
<dbReference type="Proteomes" id="UP000232196">
    <property type="component" value="Unassembled WGS sequence"/>
</dbReference>
<keyword evidence="4" id="KW-1185">Reference proteome</keyword>
<dbReference type="Gene3D" id="2.30.30.90">
    <property type="match status" value="1"/>
</dbReference>
<evidence type="ECO:0000313" key="4">
    <source>
        <dbReference type="Proteomes" id="UP000232196"/>
    </source>
</evidence>
<dbReference type="Pfam" id="PF04023">
    <property type="entry name" value="FeoA"/>
    <property type="match status" value="1"/>
</dbReference>
<gene>
    <name evidence="3" type="ORF">CH357_12695</name>
</gene>
<organism evidence="3 4">
    <name type="scientific">Leptospira hartskeerlii</name>
    <dbReference type="NCBI Taxonomy" id="2023177"/>
    <lineage>
        <taxon>Bacteria</taxon>
        <taxon>Pseudomonadati</taxon>
        <taxon>Spirochaetota</taxon>
        <taxon>Spirochaetia</taxon>
        <taxon>Leptospirales</taxon>
        <taxon>Leptospiraceae</taxon>
        <taxon>Leptospira</taxon>
    </lineage>
</organism>
<dbReference type="InterPro" id="IPR008988">
    <property type="entry name" value="Transcriptional_repressor_C"/>
</dbReference>
<proteinExistence type="predicted"/>
<evidence type="ECO:0000259" key="2">
    <source>
        <dbReference type="SMART" id="SM00899"/>
    </source>
</evidence>
<dbReference type="RefSeq" id="WP_008592751.1">
    <property type="nucleotide sequence ID" value="NZ_NPDL01000005.1"/>
</dbReference>
<reference evidence="3 4" key="1">
    <citation type="submission" date="2017-07" db="EMBL/GenBank/DDBJ databases">
        <title>Leptospira spp. isolated from tropical soils.</title>
        <authorList>
            <person name="Thibeaux R."/>
            <person name="Iraola G."/>
            <person name="Ferres I."/>
            <person name="Bierque E."/>
            <person name="Girault D."/>
            <person name="Soupe-Gilbert M.-E."/>
            <person name="Picardeau M."/>
            <person name="Goarant C."/>
        </authorList>
    </citation>
    <scope>NUCLEOTIDE SEQUENCE [LARGE SCALE GENOMIC DNA]</scope>
    <source>
        <strain evidence="3 4">MCA1-C-A1</strain>
    </source>
</reference>
<dbReference type="OrthoDB" id="9811076at2"/>
<protein>
    <submittedName>
        <fullName evidence="3">Ferrous iron transport protein A</fullName>
    </submittedName>
</protein>
<sequence>MKSKLFELEEGESGKITGIKNESGKTGLVRNLLDMGFLPGTKITVVRKFQDQDKMIVKLGLVRLAIRKLEADLLELN</sequence>
<keyword evidence="1" id="KW-0408">Iron</keyword>
<comment type="caution">
    <text evidence="3">The sequence shown here is derived from an EMBL/GenBank/DDBJ whole genome shotgun (WGS) entry which is preliminary data.</text>
</comment>